<dbReference type="Proteomes" id="UP001642409">
    <property type="component" value="Unassembled WGS sequence"/>
</dbReference>
<protein>
    <submittedName>
        <fullName evidence="2">Hypothetical_protein</fullName>
    </submittedName>
</protein>
<proteinExistence type="predicted"/>
<comment type="caution">
    <text evidence="1">The sequence shown here is derived from an EMBL/GenBank/DDBJ whole genome shotgun (WGS) entry which is preliminary data.</text>
</comment>
<keyword evidence="3" id="KW-1185">Reference proteome</keyword>
<dbReference type="EMBL" id="CATOUU010000496">
    <property type="protein sequence ID" value="CAI9931727.1"/>
    <property type="molecule type" value="Genomic_DNA"/>
</dbReference>
<evidence type="ECO:0000313" key="1">
    <source>
        <dbReference type="EMBL" id="CAI9931727.1"/>
    </source>
</evidence>
<accession>A0AA86P8U6</accession>
<organism evidence="1">
    <name type="scientific">Hexamita inflata</name>
    <dbReference type="NCBI Taxonomy" id="28002"/>
    <lineage>
        <taxon>Eukaryota</taxon>
        <taxon>Metamonada</taxon>
        <taxon>Diplomonadida</taxon>
        <taxon>Hexamitidae</taxon>
        <taxon>Hexamitinae</taxon>
        <taxon>Hexamita</taxon>
    </lineage>
</organism>
<name>A0AA86P8U6_9EUKA</name>
<gene>
    <name evidence="1" type="ORF">HINF_LOCUS19372</name>
    <name evidence="2" type="ORF">HINF_LOCUS75118</name>
</gene>
<reference evidence="1" key="1">
    <citation type="submission" date="2023-06" db="EMBL/GenBank/DDBJ databases">
        <authorList>
            <person name="Kurt Z."/>
        </authorList>
    </citation>
    <scope>NUCLEOTIDE SEQUENCE</scope>
</reference>
<reference evidence="2 3" key="2">
    <citation type="submission" date="2024-07" db="EMBL/GenBank/DDBJ databases">
        <authorList>
            <person name="Akdeniz Z."/>
        </authorList>
    </citation>
    <scope>NUCLEOTIDE SEQUENCE [LARGE SCALE GENOMIC DNA]</scope>
</reference>
<dbReference type="EMBL" id="CAXDID020000657">
    <property type="protein sequence ID" value="CAL6108756.1"/>
    <property type="molecule type" value="Genomic_DNA"/>
</dbReference>
<dbReference type="AlphaFoldDB" id="A0AA86P8U6"/>
<evidence type="ECO:0000313" key="3">
    <source>
        <dbReference type="Proteomes" id="UP001642409"/>
    </source>
</evidence>
<evidence type="ECO:0000313" key="2">
    <source>
        <dbReference type="EMBL" id="CAL6108756.1"/>
    </source>
</evidence>
<sequence length="183" mass="21617">MTDMSKMFRIANVRLPSKFVTIPLVTRKVVEGGLEIKQRQRFTDREVEDRDTMTPLEAKRLYNTYKYSYNITERIPTNSPMHSSLKIQSKIEQCQKKLDYNVNVKQLNQSKNNNIVLGVSDFKEGYKIRHPLNCVYMKENMTNLRKKQNEQNIFDDCQQYSTLMSAQQIKQRCQSARCFSARK</sequence>